<dbReference type="GO" id="GO:0005096">
    <property type="term" value="F:GTPase activator activity"/>
    <property type="evidence" value="ECO:0007669"/>
    <property type="project" value="TreeGrafter"/>
</dbReference>
<evidence type="ECO:0000259" key="4">
    <source>
        <dbReference type="PROSITE" id="PS50086"/>
    </source>
</evidence>
<keyword evidence="1" id="KW-0175">Coiled coil</keyword>
<feature type="compositionally biased region" description="Low complexity" evidence="2">
    <location>
        <begin position="20"/>
        <end position="35"/>
    </location>
</feature>
<keyword evidence="5" id="KW-1185">Reference proteome</keyword>
<evidence type="ECO:0000259" key="3">
    <source>
        <dbReference type="PROSITE" id="PS50003"/>
    </source>
</evidence>
<feature type="compositionally biased region" description="Polar residues" evidence="2">
    <location>
        <begin position="467"/>
        <end position="476"/>
    </location>
</feature>
<dbReference type="GO" id="GO:0031267">
    <property type="term" value="F:small GTPase binding"/>
    <property type="evidence" value="ECO:0007669"/>
    <property type="project" value="TreeGrafter"/>
</dbReference>
<dbReference type="Pfam" id="PF00169">
    <property type="entry name" value="PH"/>
    <property type="match status" value="1"/>
</dbReference>
<evidence type="ECO:0000256" key="2">
    <source>
        <dbReference type="SAM" id="MobiDB-lite"/>
    </source>
</evidence>
<dbReference type="SMART" id="SM00233">
    <property type="entry name" value="PH"/>
    <property type="match status" value="1"/>
</dbReference>
<dbReference type="Pfam" id="PF00566">
    <property type="entry name" value="RabGAP-TBC"/>
    <property type="match status" value="1"/>
</dbReference>
<dbReference type="PROSITE" id="PS50086">
    <property type="entry name" value="TBC_RABGAP"/>
    <property type="match status" value="1"/>
</dbReference>
<dbReference type="RefSeq" id="XP_032830397.1">
    <property type="nucleotide sequence ID" value="XM_032974506.1"/>
</dbReference>
<feature type="domain" description="PH" evidence="3">
    <location>
        <begin position="74"/>
        <end position="168"/>
    </location>
</feature>
<accession>A0AAJ7U657</accession>
<organism evidence="5 6">
    <name type="scientific">Petromyzon marinus</name>
    <name type="common">Sea lamprey</name>
    <dbReference type="NCBI Taxonomy" id="7757"/>
    <lineage>
        <taxon>Eukaryota</taxon>
        <taxon>Metazoa</taxon>
        <taxon>Chordata</taxon>
        <taxon>Craniata</taxon>
        <taxon>Vertebrata</taxon>
        <taxon>Cyclostomata</taxon>
        <taxon>Hyperoartia</taxon>
        <taxon>Petromyzontiformes</taxon>
        <taxon>Petromyzontidae</taxon>
        <taxon>Petromyzon</taxon>
    </lineage>
</organism>
<dbReference type="KEGG" id="pmrn:116954056"/>
<feature type="region of interest" description="Disordered" evidence="2">
    <location>
        <begin position="12"/>
        <end position="77"/>
    </location>
</feature>
<dbReference type="InterPro" id="IPR011993">
    <property type="entry name" value="PH-like_dom_sf"/>
</dbReference>
<dbReference type="Gene3D" id="1.10.8.270">
    <property type="entry name" value="putative rabgap domain of human tbc1 domain family member 14 like domains"/>
    <property type="match status" value="1"/>
</dbReference>
<gene>
    <name evidence="6" type="primary">LOC116954056</name>
</gene>
<dbReference type="Gene3D" id="1.10.287.1490">
    <property type="match status" value="1"/>
</dbReference>
<name>A0AAJ7U657_PETMA</name>
<dbReference type="InterPro" id="IPR001849">
    <property type="entry name" value="PH_domain"/>
</dbReference>
<evidence type="ECO:0000313" key="6">
    <source>
        <dbReference type="RefSeq" id="XP_032830397.1"/>
    </source>
</evidence>
<reference evidence="6" key="1">
    <citation type="submission" date="2025-08" db="UniProtKB">
        <authorList>
            <consortium name="RefSeq"/>
        </authorList>
    </citation>
    <scope>IDENTIFICATION</scope>
    <source>
        <tissue evidence="6">Sperm</tissue>
    </source>
</reference>
<feature type="region of interest" description="Disordered" evidence="2">
    <location>
        <begin position="467"/>
        <end position="491"/>
    </location>
</feature>
<dbReference type="SUPFAM" id="SSF50729">
    <property type="entry name" value="PH domain-like"/>
    <property type="match status" value="1"/>
</dbReference>
<dbReference type="Gene3D" id="1.10.472.80">
    <property type="entry name" value="Ypt/Rab-GAP domain of gyp1p, domain 3"/>
    <property type="match status" value="1"/>
</dbReference>
<dbReference type="FunFam" id="1.10.472.80:FF:000018">
    <property type="entry name" value="TBC1 domain family member 2B"/>
    <property type="match status" value="1"/>
</dbReference>
<protein>
    <submittedName>
        <fullName evidence="6">TBC1 domain family member 2A-like isoform X1</fullName>
    </submittedName>
</protein>
<dbReference type="Gene3D" id="1.10.10.750">
    <property type="entry name" value="Ypt/Rab-GAP domain of gyp1p, domain 1"/>
    <property type="match status" value="1"/>
</dbReference>
<evidence type="ECO:0000313" key="5">
    <source>
        <dbReference type="Proteomes" id="UP001318040"/>
    </source>
</evidence>
<dbReference type="PROSITE" id="PS50003">
    <property type="entry name" value="PH_DOMAIN"/>
    <property type="match status" value="1"/>
</dbReference>
<evidence type="ECO:0000256" key="1">
    <source>
        <dbReference type="SAM" id="Coils"/>
    </source>
</evidence>
<dbReference type="Proteomes" id="UP001318040">
    <property type="component" value="Chromosome 1"/>
</dbReference>
<dbReference type="Gene3D" id="2.30.29.30">
    <property type="entry name" value="Pleckstrin-homology domain (PH domain)/Phosphotyrosine-binding domain (PTB)"/>
    <property type="match status" value="1"/>
</dbReference>
<dbReference type="InterPro" id="IPR000195">
    <property type="entry name" value="Rab-GAP-TBC_dom"/>
</dbReference>
<dbReference type="AlphaFoldDB" id="A0AAJ7U657"/>
<dbReference type="FunFam" id="1.10.8.270:FF:000026">
    <property type="entry name" value="TBC (Tre-2/Bub2/Cdc16) domain family"/>
    <property type="match status" value="1"/>
</dbReference>
<proteinExistence type="predicted"/>
<sequence>MWEEWCEDVRGSMPKRRCSDASSSGDDAGRGSDTTRGARRDECGNSLARLPVQLRPPGQQQQQPLPPSREDCQPRQPTGYLYKLGKGRLRGFQLRWFSYEEATGELVYSRGPGGEPLGAIPLAGVSLIPAVQDEKTFSVRTPWREYTLKATSSKEMMSWLNWLKEKRDEIPSDIASKSLQGPASDSVTTLDSQPFIEEPSEEPETAETITALPADNAESLVRPEIHRMRQCSDDEQTVSIPDIFLPAANENQEEPVVDVTNSNVTKTTSESDVGYAALDVADKRTDNKAPAVGNKNPSRWTTIKKVVSPVPLATHRPQDIQVSVPEGLRPAFTKLRLGKDSDTHSTISDLQMRVVFQEQELKAQQELVRLLHHTLQQAQQEKRASLAFQVASTEIERLEILRHRERQITDLSNRLQISQQQNEKLEMNVSSLQKKVSSFNEQMGAFTEMVRAKNEVILNLSSRLTEMEGSQKTASESSPPPSSTSTTTTITIVDAASGEARRNIERLKGEIETCKSIIKFLVEEVAAQEKLRMSTTNQFILMQEKYMGLNGLYAQLESKLLVLLHLLQSPSNSGGVGDEQFLAMLKADVLNARLKIQDEPMSPSIKKNVDIYGFKLEQEGNDPMTILERAQLLQEMSAEVVSSTATNRVVLDRWETFLSGHDLCVSPELKQLVRGGVPHTLRPRVWAWCAGRRVSEERRHQPPGYYHALVSQAQNERTNPDARHIELDLARTLPNNCHFEALSPKVVELRNVLLAFAWRNPHIGYCQGLNRLTAILLLCLEEEEAFWCLVALIEFIMPADYYSKKLIASQADQRVLRELVAEKLPRMHEHLESLGVDLTLASINWFLVLFVDSLQSDVLFRVWDAVLFEGSKVIFRYALAILKFKEEEVLQLQDYTSAFKYLCYFPRNIYDFKKLSHLAFQEMNPLRKRHIDNRRAVHIERLREELGELLRVQGETVRFHNSYVPSRPAAVSPSTDDEKPT</sequence>
<dbReference type="InterPro" id="IPR050302">
    <property type="entry name" value="Rab_GAP_TBC_domain"/>
</dbReference>
<feature type="domain" description="Rab-GAP TBC" evidence="4">
    <location>
        <begin position="676"/>
        <end position="870"/>
    </location>
</feature>
<dbReference type="SMART" id="SM00164">
    <property type="entry name" value="TBC"/>
    <property type="match status" value="1"/>
</dbReference>
<dbReference type="PANTHER" id="PTHR47219:SF20">
    <property type="entry name" value="TBC1 DOMAIN FAMILY MEMBER 2B"/>
    <property type="match status" value="1"/>
</dbReference>
<feature type="coiled-coil region" evidence="1">
    <location>
        <begin position="347"/>
        <end position="442"/>
    </location>
</feature>
<dbReference type="PANTHER" id="PTHR47219">
    <property type="entry name" value="RAB GTPASE-ACTIVATING PROTEIN 1-LIKE"/>
    <property type="match status" value="1"/>
</dbReference>
<dbReference type="SUPFAM" id="SSF47923">
    <property type="entry name" value="Ypt/Rab-GAP domain of gyp1p"/>
    <property type="match status" value="2"/>
</dbReference>
<dbReference type="InterPro" id="IPR035969">
    <property type="entry name" value="Rab-GAP_TBC_sf"/>
</dbReference>
<feature type="compositionally biased region" description="Low complexity" evidence="2">
    <location>
        <begin position="50"/>
        <end position="63"/>
    </location>
</feature>